<name>A0A699YJ59_HAELA</name>
<keyword evidence="2" id="KW-1185">Reference proteome</keyword>
<dbReference type="EMBL" id="BLLF01000070">
    <property type="protein sequence ID" value="GFH07036.1"/>
    <property type="molecule type" value="Genomic_DNA"/>
</dbReference>
<protein>
    <submittedName>
        <fullName evidence="1">Uncharacterized protein</fullName>
    </submittedName>
</protein>
<dbReference type="AlphaFoldDB" id="A0A699YJ59"/>
<evidence type="ECO:0000313" key="2">
    <source>
        <dbReference type="Proteomes" id="UP000485058"/>
    </source>
</evidence>
<reference evidence="1 2" key="1">
    <citation type="submission" date="2020-02" db="EMBL/GenBank/DDBJ databases">
        <title>Draft genome sequence of Haematococcus lacustris strain NIES-144.</title>
        <authorList>
            <person name="Morimoto D."/>
            <person name="Nakagawa S."/>
            <person name="Yoshida T."/>
            <person name="Sawayama S."/>
        </authorList>
    </citation>
    <scope>NUCLEOTIDE SEQUENCE [LARGE SCALE GENOMIC DNA]</scope>
    <source>
        <strain evidence="1 2">NIES-144</strain>
    </source>
</reference>
<comment type="caution">
    <text evidence="1">The sequence shown here is derived from an EMBL/GenBank/DDBJ whole genome shotgun (WGS) entry which is preliminary data.</text>
</comment>
<evidence type="ECO:0000313" key="1">
    <source>
        <dbReference type="EMBL" id="GFH07036.1"/>
    </source>
</evidence>
<sequence length="237" mass="25118">MLSRTTVRAGSSSTWPFQAGLCQPSFRRRAHIVGHRRAGNDPKFSRELEITCGASLLEAAPQCTEVQRCSASQPSQLLGGWLVQGVETVVKYLANSRQQSLLLLVHSGRRGQPVFSTQPLTNDQAAAANWPHVANQVLATGASALVLVRPILSPKAACPFTATDTSGSATNSPECSLYSDCQLTSHTQASSADLQGHVDVGGCCAQAATQPPPDLMQQAAQQLMRSGSITMASSYRV</sequence>
<dbReference type="Proteomes" id="UP000485058">
    <property type="component" value="Unassembled WGS sequence"/>
</dbReference>
<gene>
    <name evidence="1" type="ORF">HaLaN_01778</name>
</gene>
<organism evidence="1 2">
    <name type="scientific">Haematococcus lacustris</name>
    <name type="common">Green alga</name>
    <name type="synonym">Haematococcus pluvialis</name>
    <dbReference type="NCBI Taxonomy" id="44745"/>
    <lineage>
        <taxon>Eukaryota</taxon>
        <taxon>Viridiplantae</taxon>
        <taxon>Chlorophyta</taxon>
        <taxon>core chlorophytes</taxon>
        <taxon>Chlorophyceae</taxon>
        <taxon>CS clade</taxon>
        <taxon>Chlamydomonadales</taxon>
        <taxon>Haematococcaceae</taxon>
        <taxon>Haematococcus</taxon>
    </lineage>
</organism>
<accession>A0A699YJ59</accession>
<proteinExistence type="predicted"/>